<reference evidence="1" key="1">
    <citation type="journal article" date="2021" name="Proc. Natl. Acad. Sci. U.S.A.">
        <title>A Catalog of Tens of Thousands of Viruses from Human Metagenomes Reveals Hidden Associations with Chronic Diseases.</title>
        <authorList>
            <person name="Tisza M.J."/>
            <person name="Buck C.B."/>
        </authorList>
    </citation>
    <scope>NUCLEOTIDE SEQUENCE</scope>
    <source>
        <strain evidence="1">CtBev14</strain>
    </source>
</reference>
<protein>
    <submittedName>
        <fullName evidence="1">Uncharacterized protein</fullName>
    </submittedName>
</protein>
<dbReference type="EMBL" id="BK014667">
    <property type="protein sequence ID" value="DAD67101.1"/>
    <property type="molecule type" value="Genomic_DNA"/>
</dbReference>
<evidence type="ECO:0000313" key="1">
    <source>
        <dbReference type="EMBL" id="DAD67101.1"/>
    </source>
</evidence>
<sequence>MAKFNFKRQDVSLADKEQQKADRALARGDAPKEVDIDLTTKVSMKVLAEPMPELLSVEGLQKIYPRKVNKETLEECVKLMNESIVDMDSIMREHYRDNLVNVIDVIKEGERIKFADYVKAVKFCSFKMAGYTDVRAYSLTFPERIERMAREGIANANLYVYASSYAKNKVVTEIMAKLMVPTHIMYQDYFHMAVKTQVEIMTDDKVSPKVRSDAANSLMTHLKQPEIKQAELKISTEDNGAIGHLADALANLSGKQRELLSSGAMRLKDVSEAVIIEANDNNG</sequence>
<accession>A0A8S5LAS6</accession>
<proteinExistence type="predicted"/>
<organism evidence="1">
    <name type="scientific">Podoviridae sp. ctBev14</name>
    <dbReference type="NCBI Taxonomy" id="2823556"/>
    <lineage>
        <taxon>Viruses</taxon>
        <taxon>Duplodnaviria</taxon>
        <taxon>Heunggongvirae</taxon>
        <taxon>Uroviricota</taxon>
        <taxon>Caudoviricetes</taxon>
    </lineage>
</organism>
<name>A0A8S5LAS6_9CAUD</name>